<dbReference type="PROSITE" id="PS50893">
    <property type="entry name" value="ABC_TRANSPORTER_2"/>
    <property type="match status" value="1"/>
</dbReference>
<comment type="caution">
    <text evidence="5">The sequence shown here is derived from an EMBL/GenBank/DDBJ whole genome shotgun (WGS) entry which is preliminary data.</text>
</comment>
<dbReference type="PROSITE" id="PS00211">
    <property type="entry name" value="ABC_TRANSPORTER_1"/>
    <property type="match status" value="1"/>
</dbReference>
<accession>A0A7Y0HTH2</accession>
<evidence type="ECO:0000256" key="3">
    <source>
        <dbReference type="ARBA" id="ARBA00022840"/>
    </source>
</evidence>
<feature type="domain" description="ABC transporter" evidence="4">
    <location>
        <begin position="8"/>
        <end position="232"/>
    </location>
</feature>
<dbReference type="SMART" id="SM00382">
    <property type="entry name" value="AAA"/>
    <property type="match status" value="1"/>
</dbReference>
<dbReference type="InterPro" id="IPR027417">
    <property type="entry name" value="P-loop_NTPase"/>
</dbReference>
<sequence length="232" mass="25147">MDEADTVLSTEHLSASVAMGGKEVLRIVNDVSITIRKGSSYAIVGKSGSGKTSLISILGLLNAHYEGTLLLNGHDVATLSNLQRARLRANYMGFVFQNYSLIRQLNVWENVALPMEYAGHSISKARKKRSLECLERVGLAHHAKDNVRSLSGGEQQRVAIARALACKPKLIICDEPTGALDKDTGDAVMDLLLELVAADGCTLILVTHDADIAALCEQRFRMDRGMITPCSL</sequence>
<dbReference type="InterPro" id="IPR017871">
    <property type="entry name" value="ABC_transporter-like_CS"/>
</dbReference>
<evidence type="ECO:0000256" key="2">
    <source>
        <dbReference type="ARBA" id="ARBA00022741"/>
    </source>
</evidence>
<proteinExistence type="predicted"/>
<dbReference type="Proteomes" id="UP000532194">
    <property type="component" value="Unassembled WGS sequence"/>
</dbReference>
<dbReference type="Pfam" id="PF00005">
    <property type="entry name" value="ABC_tran"/>
    <property type="match status" value="1"/>
</dbReference>
<keyword evidence="6" id="KW-1185">Reference proteome</keyword>
<organism evidence="5 6">
    <name type="scientific">Bifidobacterium oedipodis</name>
    <dbReference type="NCBI Taxonomy" id="2675322"/>
    <lineage>
        <taxon>Bacteria</taxon>
        <taxon>Bacillati</taxon>
        <taxon>Actinomycetota</taxon>
        <taxon>Actinomycetes</taxon>
        <taxon>Bifidobacteriales</taxon>
        <taxon>Bifidobacteriaceae</taxon>
        <taxon>Bifidobacterium</taxon>
    </lineage>
</organism>
<dbReference type="InterPro" id="IPR015854">
    <property type="entry name" value="ABC_transpr_LolD-like"/>
</dbReference>
<dbReference type="InterPro" id="IPR003439">
    <property type="entry name" value="ABC_transporter-like_ATP-bd"/>
</dbReference>
<dbReference type="InterPro" id="IPR003593">
    <property type="entry name" value="AAA+_ATPase"/>
</dbReference>
<dbReference type="PANTHER" id="PTHR24220">
    <property type="entry name" value="IMPORT ATP-BINDING PROTEIN"/>
    <property type="match status" value="1"/>
</dbReference>
<protein>
    <submittedName>
        <fullName evidence="5">Lipoprotein releasing system ATP-binding protein</fullName>
    </submittedName>
</protein>
<dbReference type="AlphaFoldDB" id="A0A7Y0HTH2"/>
<dbReference type="RefSeq" id="WP_169171718.1">
    <property type="nucleotide sequence ID" value="NZ_JAAIII010000002.1"/>
</dbReference>
<evidence type="ECO:0000259" key="4">
    <source>
        <dbReference type="PROSITE" id="PS50893"/>
    </source>
</evidence>
<evidence type="ECO:0000313" key="6">
    <source>
        <dbReference type="Proteomes" id="UP000532194"/>
    </source>
</evidence>
<evidence type="ECO:0000256" key="1">
    <source>
        <dbReference type="ARBA" id="ARBA00022448"/>
    </source>
</evidence>
<name>A0A7Y0HTH2_9BIFI</name>
<keyword evidence="2" id="KW-0547">Nucleotide-binding</keyword>
<dbReference type="GO" id="GO:0005524">
    <property type="term" value="F:ATP binding"/>
    <property type="evidence" value="ECO:0007669"/>
    <property type="project" value="UniProtKB-KW"/>
</dbReference>
<dbReference type="CDD" id="cd03255">
    <property type="entry name" value="ABC_MJ0796_LolCDE_FtsE"/>
    <property type="match status" value="1"/>
</dbReference>
<evidence type="ECO:0000313" key="5">
    <source>
        <dbReference type="EMBL" id="NMM93679.1"/>
    </source>
</evidence>
<keyword evidence="5" id="KW-0449">Lipoprotein</keyword>
<keyword evidence="1" id="KW-0813">Transport</keyword>
<dbReference type="InterPro" id="IPR017911">
    <property type="entry name" value="MacB-like_ATP-bd"/>
</dbReference>
<dbReference type="SUPFAM" id="SSF52540">
    <property type="entry name" value="P-loop containing nucleoside triphosphate hydrolases"/>
    <property type="match status" value="1"/>
</dbReference>
<dbReference type="Gene3D" id="3.40.50.300">
    <property type="entry name" value="P-loop containing nucleotide triphosphate hydrolases"/>
    <property type="match status" value="1"/>
</dbReference>
<gene>
    <name evidence="5" type="ORF">G1C95_0864</name>
</gene>
<dbReference type="GO" id="GO:0005886">
    <property type="term" value="C:plasma membrane"/>
    <property type="evidence" value="ECO:0007669"/>
    <property type="project" value="TreeGrafter"/>
</dbReference>
<keyword evidence="3 5" id="KW-0067">ATP-binding</keyword>
<dbReference type="GO" id="GO:0016887">
    <property type="term" value="F:ATP hydrolysis activity"/>
    <property type="evidence" value="ECO:0007669"/>
    <property type="project" value="InterPro"/>
</dbReference>
<reference evidence="5 6" key="1">
    <citation type="submission" date="2020-02" db="EMBL/GenBank/DDBJ databases">
        <title>Characterization of phylogenetic diversity of novel bifidobacterial species isolated in Czech ZOOs.</title>
        <authorList>
            <person name="Lugli G.A."/>
            <person name="Vera N.B."/>
            <person name="Ventura M."/>
        </authorList>
    </citation>
    <scope>NUCLEOTIDE SEQUENCE [LARGE SCALE GENOMIC DNA]</scope>
    <source>
        <strain evidence="5 6">DSM 109957</strain>
    </source>
</reference>
<dbReference type="PANTHER" id="PTHR24220:SF86">
    <property type="entry name" value="ABC TRANSPORTER ABCH.1"/>
    <property type="match status" value="1"/>
</dbReference>
<dbReference type="GO" id="GO:0022857">
    <property type="term" value="F:transmembrane transporter activity"/>
    <property type="evidence" value="ECO:0007669"/>
    <property type="project" value="TreeGrafter"/>
</dbReference>
<dbReference type="EMBL" id="JAAIII010000002">
    <property type="protein sequence ID" value="NMM93679.1"/>
    <property type="molecule type" value="Genomic_DNA"/>
</dbReference>